<accession>A0A5B7K4P6</accession>
<protein>
    <submittedName>
        <fullName evidence="3">CENPB DNA-binding domain-containing protein 1</fullName>
    </submittedName>
</protein>
<dbReference type="InterPro" id="IPR007889">
    <property type="entry name" value="HTH_Psq"/>
</dbReference>
<name>A0A5B7K4P6_PORTR</name>
<dbReference type="EMBL" id="VSRR010136393">
    <property type="protein sequence ID" value="MPD03503.1"/>
    <property type="molecule type" value="Genomic_DNA"/>
</dbReference>
<evidence type="ECO:0000256" key="1">
    <source>
        <dbReference type="ARBA" id="ARBA00004123"/>
    </source>
</evidence>
<sequence length="155" mass="17460">MLIHTSRQAFEYTSASCGQNAHHSLPSHSPLLVQNNNSVQQQLVFPRSTCHQYALQPPLQCCLALLRPGKSFTLEVKLDIIHRYEIGEKTNSIARYHGLTPSTVSTIFKSADSIKKAGLTVSSFQAKRTTRTRDSAMDRMESLVEMWYISFVCVQ</sequence>
<evidence type="ECO:0000313" key="3">
    <source>
        <dbReference type="EMBL" id="MPD03503.1"/>
    </source>
</evidence>
<dbReference type="GO" id="GO:0003677">
    <property type="term" value="F:DNA binding"/>
    <property type="evidence" value="ECO:0007669"/>
    <property type="project" value="UniProtKB-KW"/>
</dbReference>
<proteinExistence type="predicted"/>
<dbReference type="Pfam" id="PF04218">
    <property type="entry name" value="CENP-B_N"/>
    <property type="match status" value="1"/>
</dbReference>
<evidence type="ECO:0000313" key="4">
    <source>
        <dbReference type="Proteomes" id="UP000324222"/>
    </source>
</evidence>
<dbReference type="AlphaFoldDB" id="A0A5B7K4P6"/>
<gene>
    <name evidence="3" type="primary">CENPBD1_29</name>
    <name evidence="3" type="ORF">E2C01_099144</name>
</gene>
<keyword evidence="4" id="KW-1185">Reference proteome</keyword>
<keyword evidence="3" id="KW-0238">DNA-binding</keyword>
<comment type="caution">
    <text evidence="3">The sequence shown here is derived from an EMBL/GenBank/DDBJ whole genome shotgun (WGS) entry which is preliminary data.</text>
</comment>
<dbReference type="SUPFAM" id="SSF46689">
    <property type="entry name" value="Homeodomain-like"/>
    <property type="match status" value="1"/>
</dbReference>
<organism evidence="3 4">
    <name type="scientific">Portunus trituberculatus</name>
    <name type="common">Swimming crab</name>
    <name type="synonym">Neptunus trituberculatus</name>
    <dbReference type="NCBI Taxonomy" id="210409"/>
    <lineage>
        <taxon>Eukaryota</taxon>
        <taxon>Metazoa</taxon>
        <taxon>Ecdysozoa</taxon>
        <taxon>Arthropoda</taxon>
        <taxon>Crustacea</taxon>
        <taxon>Multicrustacea</taxon>
        <taxon>Malacostraca</taxon>
        <taxon>Eumalacostraca</taxon>
        <taxon>Eucarida</taxon>
        <taxon>Decapoda</taxon>
        <taxon>Pleocyemata</taxon>
        <taxon>Brachyura</taxon>
        <taxon>Eubrachyura</taxon>
        <taxon>Portunoidea</taxon>
        <taxon>Portunidae</taxon>
        <taxon>Portuninae</taxon>
        <taxon>Portunus</taxon>
    </lineage>
</organism>
<dbReference type="GO" id="GO:0005634">
    <property type="term" value="C:nucleus"/>
    <property type="evidence" value="ECO:0007669"/>
    <property type="project" value="UniProtKB-SubCell"/>
</dbReference>
<reference evidence="3 4" key="1">
    <citation type="submission" date="2019-05" db="EMBL/GenBank/DDBJ databases">
        <title>Another draft genome of Portunus trituberculatus and its Hox gene families provides insights of decapod evolution.</title>
        <authorList>
            <person name="Jeong J.-H."/>
            <person name="Song I."/>
            <person name="Kim S."/>
            <person name="Choi T."/>
            <person name="Kim D."/>
            <person name="Ryu S."/>
            <person name="Kim W."/>
        </authorList>
    </citation>
    <scope>NUCLEOTIDE SEQUENCE [LARGE SCALE GENOMIC DNA]</scope>
    <source>
        <tissue evidence="3">Muscle</tissue>
    </source>
</reference>
<dbReference type="Proteomes" id="UP000324222">
    <property type="component" value="Unassembled WGS sequence"/>
</dbReference>
<dbReference type="InterPro" id="IPR009057">
    <property type="entry name" value="Homeodomain-like_sf"/>
</dbReference>
<evidence type="ECO:0000259" key="2">
    <source>
        <dbReference type="Pfam" id="PF04218"/>
    </source>
</evidence>
<feature type="domain" description="HTH psq-type" evidence="2">
    <location>
        <begin position="70"/>
        <end position="114"/>
    </location>
</feature>
<comment type="subcellular location">
    <subcellularLocation>
        <location evidence="1">Nucleus</location>
    </subcellularLocation>
</comment>
<dbReference type="Gene3D" id="1.10.10.60">
    <property type="entry name" value="Homeodomain-like"/>
    <property type="match status" value="1"/>
</dbReference>